<dbReference type="InterPro" id="IPR004839">
    <property type="entry name" value="Aminotransferase_I/II_large"/>
</dbReference>
<evidence type="ECO:0000256" key="5">
    <source>
        <dbReference type="ARBA" id="ARBA00022898"/>
    </source>
</evidence>
<dbReference type="InterPro" id="IPR015422">
    <property type="entry name" value="PyrdxlP-dep_Trfase_small"/>
</dbReference>
<keyword evidence="4" id="KW-0808">Transferase</keyword>
<dbReference type="GO" id="GO:0046513">
    <property type="term" value="P:ceramide biosynthetic process"/>
    <property type="evidence" value="ECO:0007669"/>
    <property type="project" value="TreeGrafter"/>
</dbReference>
<dbReference type="Gene3D" id="3.90.1150.10">
    <property type="entry name" value="Aspartate Aminotransferase, domain 1"/>
    <property type="match status" value="1"/>
</dbReference>
<dbReference type="AlphaFoldDB" id="A0A7R8WG23"/>
<accession>A0A7R8WG23</accession>
<dbReference type="PANTHER" id="PTHR13693">
    <property type="entry name" value="CLASS II AMINOTRANSFERASE/8-AMINO-7-OXONONANOATE SYNTHASE"/>
    <property type="match status" value="1"/>
</dbReference>
<dbReference type="GO" id="GO:0030170">
    <property type="term" value="F:pyridoxal phosphate binding"/>
    <property type="evidence" value="ECO:0007669"/>
    <property type="project" value="InterPro"/>
</dbReference>
<evidence type="ECO:0000256" key="3">
    <source>
        <dbReference type="ARBA" id="ARBA00013220"/>
    </source>
</evidence>
<dbReference type="GO" id="GO:0046512">
    <property type="term" value="P:sphingosine biosynthetic process"/>
    <property type="evidence" value="ECO:0007669"/>
    <property type="project" value="TreeGrafter"/>
</dbReference>
<comment type="cofactor">
    <cofactor evidence="1 8">
        <name>pyridoxal 5'-phosphate</name>
        <dbReference type="ChEBI" id="CHEBI:597326"/>
    </cofactor>
</comment>
<evidence type="ECO:0000259" key="9">
    <source>
        <dbReference type="Pfam" id="PF00155"/>
    </source>
</evidence>
<dbReference type="Gene3D" id="3.40.640.10">
    <property type="entry name" value="Type I PLP-dependent aspartate aminotransferase-like (Major domain)"/>
    <property type="match status" value="1"/>
</dbReference>
<feature type="domain" description="Aminotransferase class I/classII large" evidence="9">
    <location>
        <begin position="177"/>
        <end position="536"/>
    </location>
</feature>
<name>A0A7R8WG23_9CRUS</name>
<evidence type="ECO:0000256" key="6">
    <source>
        <dbReference type="ARBA" id="ARBA00023315"/>
    </source>
</evidence>
<evidence type="ECO:0000256" key="1">
    <source>
        <dbReference type="ARBA" id="ARBA00001933"/>
    </source>
</evidence>
<dbReference type="OrthoDB" id="65434at2759"/>
<evidence type="ECO:0000256" key="4">
    <source>
        <dbReference type="ARBA" id="ARBA00022679"/>
    </source>
</evidence>
<gene>
    <name evidence="10" type="ORF">CTOB1V02_LOCUS7584</name>
</gene>
<dbReference type="EC" id="2.3.1.50" evidence="3"/>
<evidence type="ECO:0000256" key="2">
    <source>
        <dbReference type="ARBA" id="ARBA00008392"/>
    </source>
</evidence>
<dbReference type="PANTHER" id="PTHR13693:SF3">
    <property type="entry name" value="LD36009P"/>
    <property type="match status" value="1"/>
</dbReference>
<dbReference type="InterPro" id="IPR015421">
    <property type="entry name" value="PyrdxlP-dep_Trfase_major"/>
</dbReference>
<dbReference type="Pfam" id="PF00155">
    <property type="entry name" value="Aminotran_1_2"/>
    <property type="match status" value="1"/>
</dbReference>
<dbReference type="InterPro" id="IPR015424">
    <property type="entry name" value="PyrdxlP-dep_Trfase"/>
</dbReference>
<comment type="catalytic activity">
    <reaction evidence="7">
        <text>L-serine + hexadecanoyl-CoA + H(+) = 3-oxosphinganine + CO2 + CoA</text>
        <dbReference type="Rhea" id="RHEA:14761"/>
        <dbReference type="ChEBI" id="CHEBI:15378"/>
        <dbReference type="ChEBI" id="CHEBI:16526"/>
        <dbReference type="ChEBI" id="CHEBI:33384"/>
        <dbReference type="ChEBI" id="CHEBI:57287"/>
        <dbReference type="ChEBI" id="CHEBI:57379"/>
        <dbReference type="ChEBI" id="CHEBI:58299"/>
        <dbReference type="EC" id="2.3.1.50"/>
    </reaction>
</comment>
<dbReference type="GO" id="GO:0004758">
    <property type="term" value="F:serine C-palmitoyltransferase activity"/>
    <property type="evidence" value="ECO:0007669"/>
    <property type="project" value="UniProtKB-EC"/>
</dbReference>
<dbReference type="EMBL" id="OB662238">
    <property type="protein sequence ID" value="CAD7229716.1"/>
    <property type="molecule type" value="Genomic_DNA"/>
</dbReference>
<dbReference type="GO" id="GO:0017059">
    <property type="term" value="C:serine palmitoyltransferase complex"/>
    <property type="evidence" value="ECO:0007669"/>
    <property type="project" value="TreeGrafter"/>
</dbReference>
<comment type="similarity">
    <text evidence="2 8">Belongs to the class-II pyridoxal-phosphate-dependent aminotransferase family.</text>
</comment>
<proteinExistence type="inferred from homology"/>
<reference evidence="10" key="1">
    <citation type="submission" date="2020-11" db="EMBL/GenBank/DDBJ databases">
        <authorList>
            <person name="Tran Van P."/>
        </authorList>
    </citation>
    <scope>NUCLEOTIDE SEQUENCE</scope>
</reference>
<evidence type="ECO:0000256" key="8">
    <source>
        <dbReference type="RuleBase" id="RU003693"/>
    </source>
</evidence>
<keyword evidence="5 8" id="KW-0663">Pyridoxal phosphate</keyword>
<dbReference type="GO" id="GO:0016020">
    <property type="term" value="C:membrane"/>
    <property type="evidence" value="ECO:0007669"/>
    <property type="project" value="GOC"/>
</dbReference>
<dbReference type="InterPro" id="IPR001917">
    <property type="entry name" value="Aminotrans_II_pyridoxalP_BS"/>
</dbReference>
<organism evidence="10">
    <name type="scientific">Cyprideis torosa</name>
    <dbReference type="NCBI Taxonomy" id="163714"/>
    <lineage>
        <taxon>Eukaryota</taxon>
        <taxon>Metazoa</taxon>
        <taxon>Ecdysozoa</taxon>
        <taxon>Arthropoda</taxon>
        <taxon>Crustacea</taxon>
        <taxon>Oligostraca</taxon>
        <taxon>Ostracoda</taxon>
        <taxon>Podocopa</taxon>
        <taxon>Podocopida</taxon>
        <taxon>Cytherocopina</taxon>
        <taxon>Cytheroidea</taxon>
        <taxon>Cytherideidae</taxon>
        <taxon>Cyprideis</taxon>
    </lineage>
</organism>
<evidence type="ECO:0000256" key="7">
    <source>
        <dbReference type="ARBA" id="ARBA00048528"/>
    </source>
</evidence>
<dbReference type="InterPro" id="IPR050087">
    <property type="entry name" value="AON_synthase_class-II"/>
</dbReference>
<protein>
    <recommendedName>
        <fullName evidence="3">serine C-palmitoyltransferase</fullName>
        <ecNumber evidence="3">2.3.1.50</ecNumber>
    </recommendedName>
</protein>
<dbReference type="PROSITE" id="PS00599">
    <property type="entry name" value="AA_TRANSFER_CLASS_2"/>
    <property type="match status" value="1"/>
</dbReference>
<dbReference type="CDD" id="cd06454">
    <property type="entry name" value="KBL_like"/>
    <property type="match status" value="1"/>
</dbReference>
<dbReference type="SUPFAM" id="SSF53383">
    <property type="entry name" value="PLP-dependent transferases"/>
    <property type="match status" value="1"/>
</dbReference>
<sequence length="567" mass="63067">MNLLLWLEIQDPPQKLSPAIAVVKCKGCVQKCSAVEHASTSNQMEKCQKVLDQEPSVSKMSQKKNKERLVVNHGDVDLSTPILSSLMNYVLFGCCATFGAIFYSLKSAGILNDGKPLDPRREENYSTLYSSFESFFTRTFFDPVRNIFERVTTGVPGAHITIKGRASKSNLRNFPHECINMGSYNYLGFSDNKGQWITPVKESIAKLGLGNCSSRRELGFNGQLERLESLVAQYLGTEAALTYGMGFATNSTTIPALVSKGDLVISDEKNHASIILGVQISGASVEVFKHNNVVDLERVLRRSIIQGQPRTRRPWKKILIIVEGIYSMEGTIVKLPEIIALKKKYKAYLYLDEAHSIGACGSHGKGVVDYFGLDVRDVDIMMGTFTKSFGASGGYIAGSKALIDYLRTGSHGWCYATSMSPPIAQQIISTTRIIQGEDMHDEGKRRIRLLLANSRYFRRRLKQEGFQVLGDDDSPVVPILIACCVKVIPFVKILNDFGVATVGVSFPATSIQQTRSRFCVSAAHTKEMLDDTIDAIIKAADVIHLHRQKRRVEEKVEIFYEYSDDLQ</sequence>
<keyword evidence="6" id="KW-0012">Acyltransferase</keyword>
<evidence type="ECO:0000313" key="10">
    <source>
        <dbReference type="EMBL" id="CAD7229716.1"/>
    </source>
</evidence>